<protein>
    <recommendedName>
        <fullName evidence="1">DUF6594 domain-containing protein</fullName>
    </recommendedName>
</protein>
<keyword evidence="3" id="KW-1185">Reference proteome</keyword>
<evidence type="ECO:0000313" key="3">
    <source>
        <dbReference type="Proteomes" id="UP001140560"/>
    </source>
</evidence>
<gene>
    <name evidence="2" type="ORF">N0V83_003382</name>
</gene>
<organism evidence="2 3">
    <name type="scientific">Neocucurbitaria cava</name>
    <dbReference type="NCBI Taxonomy" id="798079"/>
    <lineage>
        <taxon>Eukaryota</taxon>
        <taxon>Fungi</taxon>
        <taxon>Dikarya</taxon>
        <taxon>Ascomycota</taxon>
        <taxon>Pezizomycotina</taxon>
        <taxon>Dothideomycetes</taxon>
        <taxon>Pleosporomycetidae</taxon>
        <taxon>Pleosporales</taxon>
        <taxon>Pleosporineae</taxon>
        <taxon>Cucurbitariaceae</taxon>
        <taxon>Neocucurbitaria</taxon>
    </lineage>
</organism>
<dbReference type="Proteomes" id="UP001140560">
    <property type="component" value="Unassembled WGS sequence"/>
</dbReference>
<proteinExistence type="predicted"/>
<dbReference type="EMBL" id="JAPEUY010000005">
    <property type="protein sequence ID" value="KAJ4373091.1"/>
    <property type="molecule type" value="Genomic_DNA"/>
</dbReference>
<dbReference type="Pfam" id="PF20237">
    <property type="entry name" value="DUF6594"/>
    <property type="match status" value="1"/>
</dbReference>
<reference evidence="2" key="1">
    <citation type="submission" date="2022-10" db="EMBL/GenBank/DDBJ databases">
        <title>Tapping the CABI collections for fungal endophytes: first genome assemblies for Collariella, Neodidymelliopsis, Ascochyta clinopodiicola, Didymella pomorum, Didymosphaeria variabile, Neocosmospora piperis and Neocucurbitaria cava.</title>
        <authorList>
            <person name="Hill R."/>
        </authorList>
    </citation>
    <scope>NUCLEOTIDE SEQUENCE</scope>
    <source>
        <strain evidence="2">IMI 356814</strain>
    </source>
</reference>
<dbReference type="OrthoDB" id="5342093at2759"/>
<accession>A0A9W8YC51</accession>
<evidence type="ECO:0000313" key="2">
    <source>
        <dbReference type="EMBL" id="KAJ4373091.1"/>
    </source>
</evidence>
<comment type="caution">
    <text evidence="2">The sequence shown here is derived from an EMBL/GenBank/DDBJ whole genome shotgun (WGS) entry which is preliminary data.</text>
</comment>
<sequence length="100" mass="11441">MQSYKDGDTYQLDLVTKIQEKLDDYNKALIQQYNLHQIPDPTHFDLTDIHNLLWSDAMGAGAMRGSDVNIYGHGDDPELHALDLAALCPREKHDVFSQWI</sequence>
<name>A0A9W8YC51_9PLEO</name>
<dbReference type="InterPro" id="IPR046529">
    <property type="entry name" value="DUF6594"/>
</dbReference>
<feature type="domain" description="DUF6594" evidence="1">
    <location>
        <begin position="8"/>
        <end position="100"/>
    </location>
</feature>
<dbReference type="AlphaFoldDB" id="A0A9W8YC51"/>
<evidence type="ECO:0000259" key="1">
    <source>
        <dbReference type="Pfam" id="PF20237"/>
    </source>
</evidence>